<gene>
    <name evidence="2" type="ORF">C1H46_036969</name>
</gene>
<sequence>MDRRCQIWKWVELGYGSEGEVGQVWRDQRTKESEVENGGVRVDVRGVKEGRKGRKLETDTDEAKDDKTDKADKTKTINNKPQENTTQLSSSDSSASCMDQHLQSWNRKNMAGERRGVQLMAKRSTGRIRVE</sequence>
<accession>A0A540KTF4</accession>
<dbReference type="EMBL" id="VIEB01000959">
    <property type="protein sequence ID" value="TQD77488.1"/>
    <property type="molecule type" value="Genomic_DNA"/>
</dbReference>
<evidence type="ECO:0000256" key="1">
    <source>
        <dbReference type="SAM" id="MobiDB-lite"/>
    </source>
</evidence>
<keyword evidence="3" id="KW-1185">Reference proteome</keyword>
<feature type="compositionally biased region" description="Basic and acidic residues" evidence="1">
    <location>
        <begin position="64"/>
        <end position="75"/>
    </location>
</feature>
<comment type="caution">
    <text evidence="2">The sequence shown here is derived from an EMBL/GenBank/DDBJ whole genome shotgun (WGS) entry which is preliminary data.</text>
</comment>
<dbReference type="AlphaFoldDB" id="A0A540KTF4"/>
<organism evidence="2 3">
    <name type="scientific">Malus baccata</name>
    <name type="common">Siberian crab apple</name>
    <name type="synonym">Pyrus baccata</name>
    <dbReference type="NCBI Taxonomy" id="106549"/>
    <lineage>
        <taxon>Eukaryota</taxon>
        <taxon>Viridiplantae</taxon>
        <taxon>Streptophyta</taxon>
        <taxon>Embryophyta</taxon>
        <taxon>Tracheophyta</taxon>
        <taxon>Spermatophyta</taxon>
        <taxon>Magnoliopsida</taxon>
        <taxon>eudicotyledons</taxon>
        <taxon>Gunneridae</taxon>
        <taxon>Pentapetalae</taxon>
        <taxon>rosids</taxon>
        <taxon>fabids</taxon>
        <taxon>Rosales</taxon>
        <taxon>Rosaceae</taxon>
        <taxon>Amygdaloideae</taxon>
        <taxon>Maleae</taxon>
        <taxon>Malus</taxon>
    </lineage>
</organism>
<reference evidence="2 3" key="1">
    <citation type="journal article" date="2019" name="G3 (Bethesda)">
        <title>Sequencing of a Wild Apple (Malus baccata) Genome Unravels the Differences Between Cultivated and Wild Apple Species Regarding Disease Resistance and Cold Tolerance.</title>
        <authorList>
            <person name="Chen X."/>
        </authorList>
    </citation>
    <scope>NUCLEOTIDE SEQUENCE [LARGE SCALE GENOMIC DNA]</scope>
    <source>
        <strain evidence="3">cv. Shandingzi</strain>
        <tissue evidence="2">Leaves</tissue>
    </source>
</reference>
<name>A0A540KTF4_MALBA</name>
<dbReference type="Proteomes" id="UP000315295">
    <property type="component" value="Unassembled WGS sequence"/>
</dbReference>
<feature type="region of interest" description="Disordered" evidence="1">
    <location>
        <begin position="29"/>
        <end position="131"/>
    </location>
</feature>
<evidence type="ECO:0000313" key="3">
    <source>
        <dbReference type="Proteomes" id="UP000315295"/>
    </source>
</evidence>
<protein>
    <submittedName>
        <fullName evidence="2">Uncharacterized protein</fullName>
    </submittedName>
</protein>
<evidence type="ECO:0000313" key="2">
    <source>
        <dbReference type="EMBL" id="TQD77488.1"/>
    </source>
</evidence>
<feature type="compositionally biased region" description="Basic and acidic residues" evidence="1">
    <location>
        <begin position="42"/>
        <end position="58"/>
    </location>
</feature>
<feature type="compositionally biased region" description="Polar residues" evidence="1">
    <location>
        <begin position="77"/>
        <end position="88"/>
    </location>
</feature>
<proteinExistence type="predicted"/>